<dbReference type="Proteomes" id="UP000092573">
    <property type="component" value="Chromosome"/>
</dbReference>
<dbReference type="STRING" id="1462996.AWM70_08125"/>
<protein>
    <submittedName>
        <fullName evidence="1">Uncharacterized protein</fullName>
    </submittedName>
</protein>
<dbReference type="RefSeq" id="WP_068695329.1">
    <property type="nucleotide sequence ID" value="NZ_CP014167.1"/>
</dbReference>
<dbReference type="AlphaFoldDB" id="A0A1B1MZF4"/>
<reference evidence="1 2" key="1">
    <citation type="submission" date="2016-01" db="EMBL/GenBank/DDBJ databases">
        <title>Complete Genome Sequence of Paenibacillus yonginensis DCY84, a novel Plant Growth-Promoting Bacteria with Elicitation of Induced Systemic Resistance.</title>
        <authorList>
            <person name="Kim Y.J."/>
            <person name="Yang D.C."/>
            <person name="Sukweenadhi J."/>
        </authorList>
    </citation>
    <scope>NUCLEOTIDE SEQUENCE [LARGE SCALE GENOMIC DNA]</scope>
    <source>
        <strain evidence="1 2">DCY84</strain>
    </source>
</reference>
<dbReference type="KEGG" id="pyg:AWM70_08125"/>
<name>A0A1B1MZF4_9BACL</name>
<dbReference type="EMBL" id="CP014167">
    <property type="protein sequence ID" value="ANS74554.1"/>
    <property type="molecule type" value="Genomic_DNA"/>
</dbReference>
<evidence type="ECO:0000313" key="2">
    <source>
        <dbReference type="Proteomes" id="UP000092573"/>
    </source>
</evidence>
<proteinExistence type="predicted"/>
<accession>A0A1B1MZF4</accession>
<dbReference type="OrthoDB" id="6713393at2"/>
<sequence length="248" mass="28769">MPLPRPTADEIVSLLKRSSLPSIIVEGDDDVLIYRYIEDKIGTFNASILPCGGRKALLNIFSRRAEFNNLKTVFLADQDMWLFTTIPQELSSIVWTTGYSIENDLYASSLVLFEQLLTKQEKEEMITIVNEISKWFAFEVELYRDQKEINIDCHINELLSQDKRSLSETFLKRRNFVEPSKETLAEVLENYDLKIRGKILFDLLLYFLNAPKRKSKYSRDNLIEICIKVGNGEPYINRLIENINDSIA</sequence>
<evidence type="ECO:0000313" key="1">
    <source>
        <dbReference type="EMBL" id="ANS74554.1"/>
    </source>
</evidence>
<keyword evidence="2" id="KW-1185">Reference proteome</keyword>
<organism evidence="1 2">
    <name type="scientific">Paenibacillus yonginensis</name>
    <dbReference type="NCBI Taxonomy" id="1462996"/>
    <lineage>
        <taxon>Bacteria</taxon>
        <taxon>Bacillati</taxon>
        <taxon>Bacillota</taxon>
        <taxon>Bacilli</taxon>
        <taxon>Bacillales</taxon>
        <taxon>Paenibacillaceae</taxon>
        <taxon>Paenibacillus</taxon>
    </lineage>
</organism>
<gene>
    <name evidence="1" type="ORF">AWM70_08125</name>
</gene>